<evidence type="ECO:0000259" key="18">
    <source>
        <dbReference type="PROSITE" id="PS50026"/>
    </source>
</evidence>
<dbReference type="PROSITE" id="PS00107">
    <property type="entry name" value="PROTEIN_KINASE_ATP"/>
    <property type="match status" value="1"/>
</dbReference>
<evidence type="ECO:0000256" key="8">
    <source>
        <dbReference type="ARBA" id="ARBA00022840"/>
    </source>
</evidence>
<dbReference type="InterPro" id="IPR000152">
    <property type="entry name" value="EGF-type_Asp/Asn_hydroxyl_site"/>
</dbReference>
<keyword evidence="3" id="KW-0808">Transferase</keyword>
<keyword evidence="4 15" id="KW-0812">Transmembrane</keyword>
<evidence type="ECO:0000256" key="5">
    <source>
        <dbReference type="ARBA" id="ARBA00022729"/>
    </source>
</evidence>
<dbReference type="Pfam" id="PF07714">
    <property type="entry name" value="PK_Tyr_Ser-Thr"/>
    <property type="match status" value="1"/>
</dbReference>
<dbReference type="Gramene" id="AET1Gv20815900.1">
    <property type="protein sequence ID" value="AET1Gv20815900.1"/>
    <property type="gene ID" value="AET1Gv20815900"/>
</dbReference>
<keyword evidence="8 14" id="KW-0067">ATP-binding</keyword>
<name>A0A452ZKH9_AEGTS</name>
<evidence type="ECO:0000256" key="15">
    <source>
        <dbReference type="SAM" id="Phobius"/>
    </source>
</evidence>
<dbReference type="PROSITE" id="PS50026">
    <property type="entry name" value="EGF_3"/>
    <property type="match status" value="1"/>
</dbReference>
<dbReference type="CDD" id="cd00054">
    <property type="entry name" value="EGF_CA"/>
    <property type="match status" value="1"/>
</dbReference>
<keyword evidence="20" id="KW-1185">Reference proteome</keyword>
<keyword evidence="2" id="KW-0723">Serine/threonine-protein kinase</keyword>
<dbReference type="SUPFAM" id="SSF56112">
    <property type="entry name" value="Protein kinase-like (PK-like)"/>
    <property type="match status" value="1"/>
</dbReference>
<dbReference type="EnsemblPlants" id="AET1Gv20815900.1">
    <property type="protein sequence ID" value="AET1Gv20815900.1"/>
    <property type="gene ID" value="AET1Gv20815900"/>
</dbReference>
<feature type="domain" description="Protein kinase" evidence="17">
    <location>
        <begin position="456"/>
        <end position="724"/>
    </location>
</feature>
<dbReference type="InterPro" id="IPR000742">
    <property type="entry name" value="EGF"/>
</dbReference>
<evidence type="ECO:0000256" key="11">
    <source>
        <dbReference type="ARBA" id="ARBA00023157"/>
    </source>
</evidence>
<dbReference type="GO" id="GO:0005886">
    <property type="term" value="C:plasma membrane"/>
    <property type="evidence" value="ECO:0007669"/>
    <property type="project" value="TreeGrafter"/>
</dbReference>
<dbReference type="PROSITE" id="PS00010">
    <property type="entry name" value="ASX_HYDROXYL"/>
    <property type="match status" value="1"/>
</dbReference>
<evidence type="ECO:0000256" key="4">
    <source>
        <dbReference type="ARBA" id="ARBA00022692"/>
    </source>
</evidence>
<evidence type="ECO:0000256" key="6">
    <source>
        <dbReference type="ARBA" id="ARBA00022741"/>
    </source>
</evidence>
<dbReference type="InterPro" id="IPR000719">
    <property type="entry name" value="Prot_kinase_dom"/>
</dbReference>
<feature type="signal peptide" evidence="16">
    <location>
        <begin position="1"/>
        <end position="33"/>
    </location>
</feature>
<evidence type="ECO:0000256" key="3">
    <source>
        <dbReference type="ARBA" id="ARBA00022679"/>
    </source>
</evidence>
<dbReference type="GO" id="GO:0005524">
    <property type="term" value="F:ATP binding"/>
    <property type="evidence" value="ECO:0007669"/>
    <property type="project" value="UniProtKB-UniRule"/>
</dbReference>
<reference evidence="20" key="1">
    <citation type="journal article" date="2014" name="Science">
        <title>Ancient hybridizations among the ancestral genomes of bread wheat.</title>
        <authorList>
            <consortium name="International Wheat Genome Sequencing Consortium,"/>
            <person name="Marcussen T."/>
            <person name="Sandve S.R."/>
            <person name="Heier L."/>
            <person name="Spannagl M."/>
            <person name="Pfeifer M."/>
            <person name="Jakobsen K.S."/>
            <person name="Wulff B.B."/>
            <person name="Steuernagel B."/>
            <person name="Mayer K.F."/>
            <person name="Olsen O.A."/>
        </authorList>
    </citation>
    <scope>NUCLEOTIDE SEQUENCE [LARGE SCALE GENOMIC DNA]</scope>
    <source>
        <strain evidence="20">cv. AL8/78</strain>
    </source>
</reference>
<evidence type="ECO:0008006" key="21">
    <source>
        <dbReference type="Google" id="ProtNLM"/>
    </source>
</evidence>
<reference evidence="19" key="4">
    <citation type="submission" date="2019-03" db="UniProtKB">
        <authorList>
            <consortium name="EnsemblPlants"/>
        </authorList>
    </citation>
    <scope>IDENTIFICATION</scope>
</reference>
<evidence type="ECO:0000256" key="9">
    <source>
        <dbReference type="ARBA" id="ARBA00022989"/>
    </source>
</evidence>
<dbReference type="SMART" id="SM00181">
    <property type="entry name" value="EGF"/>
    <property type="match status" value="2"/>
</dbReference>
<evidence type="ECO:0000256" key="2">
    <source>
        <dbReference type="ARBA" id="ARBA00022527"/>
    </source>
</evidence>
<dbReference type="Gene3D" id="2.10.25.10">
    <property type="entry name" value="Laminin"/>
    <property type="match status" value="1"/>
</dbReference>
<evidence type="ECO:0000256" key="13">
    <source>
        <dbReference type="PROSITE-ProRule" id="PRU00076"/>
    </source>
</evidence>
<dbReference type="Gene3D" id="3.30.200.20">
    <property type="entry name" value="Phosphorylase Kinase, domain 1"/>
    <property type="match status" value="1"/>
</dbReference>
<evidence type="ECO:0000256" key="7">
    <source>
        <dbReference type="ARBA" id="ARBA00022777"/>
    </source>
</evidence>
<keyword evidence="5 16" id="KW-0732">Signal</keyword>
<dbReference type="GO" id="GO:0004674">
    <property type="term" value="F:protein serine/threonine kinase activity"/>
    <property type="evidence" value="ECO:0007669"/>
    <property type="project" value="UniProtKB-KW"/>
</dbReference>
<feature type="transmembrane region" description="Helical" evidence="15">
    <location>
        <begin position="383"/>
        <end position="404"/>
    </location>
</feature>
<evidence type="ECO:0000256" key="1">
    <source>
        <dbReference type="ARBA" id="ARBA00004479"/>
    </source>
</evidence>
<dbReference type="FunFam" id="1.10.510.10:FF:000084">
    <property type="entry name" value="Wall-associated receptor kinase 2"/>
    <property type="match status" value="1"/>
</dbReference>
<evidence type="ECO:0000256" key="16">
    <source>
        <dbReference type="SAM" id="SignalP"/>
    </source>
</evidence>
<dbReference type="PANTHER" id="PTHR27005:SF215">
    <property type="entry name" value="OS09G0562600 PROTEIN"/>
    <property type="match status" value="1"/>
</dbReference>
<dbReference type="SMART" id="SM00220">
    <property type="entry name" value="S_TKc"/>
    <property type="match status" value="1"/>
</dbReference>
<evidence type="ECO:0000256" key="10">
    <source>
        <dbReference type="ARBA" id="ARBA00023136"/>
    </source>
</evidence>
<evidence type="ECO:0000313" key="20">
    <source>
        <dbReference type="Proteomes" id="UP000015105"/>
    </source>
</evidence>
<reference evidence="19" key="3">
    <citation type="journal article" date="2017" name="Nature">
        <title>Genome sequence of the progenitor of the wheat D genome Aegilops tauschii.</title>
        <authorList>
            <person name="Luo M.C."/>
            <person name="Gu Y.Q."/>
            <person name="Puiu D."/>
            <person name="Wang H."/>
            <person name="Twardziok S.O."/>
            <person name="Deal K.R."/>
            <person name="Huo N."/>
            <person name="Zhu T."/>
            <person name="Wang L."/>
            <person name="Wang Y."/>
            <person name="McGuire P.E."/>
            <person name="Liu S."/>
            <person name="Long H."/>
            <person name="Ramasamy R.K."/>
            <person name="Rodriguez J.C."/>
            <person name="Van S.L."/>
            <person name="Yuan L."/>
            <person name="Wang Z."/>
            <person name="Xia Z."/>
            <person name="Xiao L."/>
            <person name="Anderson O.D."/>
            <person name="Ouyang S."/>
            <person name="Liang Y."/>
            <person name="Zimin A.V."/>
            <person name="Pertea G."/>
            <person name="Qi P."/>
            <person name="Bennetzen J.L."/>
            <person name="Dai X."/>
            <person name="Dawson M.W."/>
            <person name="Muller H.G."/>
            <person name="Kugler K."/>
            <person name="Rivarola-Duarte L."/>
            <person name="Spannagl M."/>
            <person name="Mayer K.F.X."/>
            <person name="Lu F.H."/>
            <person name="Bevan M.W."/>
            <person name="Leroy P."/>
            <person name="Li P."/>
            <person name="You F.M."/>
            <person name="Sun Q."/>
            <person name="Liu Z."/>
            <person name="Lyons E."/>
            <person name="Wicker T."/>
            <person name="Salzberg S.L."/>
            <person name="Devos K.M."/>
            <person name="Dvorak J."/>
        </authorList>
    </citation>
    <scope>NUCLEOTIDE SEQUENCE [LARGE SCALE GENOMIC DNA]</scope>
    <source>
        <strain evidence="19">cv. AL8/78</strain>
    </source>
</reference>
<dbReference type="InterPro" id="IPR045274">
    <property type="entry name" value="WAK-like"/>
</dbReference>
<dbReference type="InterPro" id="IPR018097">
    <property type="entry name" value="EGF_Ca-bd_CS"/>
</dbReference>
<keyword evidence="11" id="KW-1015">Disulfide bond</keyword>
<dbReference type="PROSITE" id="PS01187">
    <property type="entry name" value="EGF_CA"/>
    <property type="match status" value="1"/>
</dbReference>
<evidence type="ECO:0000256" key="12">
    <source>
        <dbReference type="ARBA" id="ARBA00023180"/>
    </source>
</evidence>
<feature type="binding site" evidence="14">
    <location>
        <position position="485"/>
    </location>
    <ligand>
        <name>ATP</name>
        <dbReference type="ChEBI" id="CHEBI:30616"/>
    </ligand>
</feature>
<keyword evidence="6 14" id="KW-0547">Nucleotide-binding</keyword>
<dbReference type="AlphaFoldDB" id="A0A452ZKH9"/>
<dbReference type="InterPro" id="IPR001245">
    <property type="entry name" value="Ser-Thr/Tyr_kinase_cat_dom"/>
</dbReference>
<comment type="subcellular location">
    <subcellularLocation>
        <location evidence="1">Membrane</location>
        <topology evidence="1">Single-pass type I membrane protein</topology>
    </subcellularLocation>
</comment>
<accession>A0A452ZKH9</accession>
<dbReference type="Gene3D" id="1.10.510.10">
    <property type="entry name" value="Transferase(Phosphotransferase) domain 1"/>
    <property type="match status" value="1"/>
</dbReference>
<dbReference type="GO" id="GO:0030247">
    <property type="term" value="F:polysaccharide binding"/>
    <property type="evidence" value="ECO:0007669"/>
    <property type="project" value="InterPro"/>
</dbReference>
<evidence type="ECO:0000256" key="14">
    <source>
        <dbReference type="PROSITE-ProRule" id="PRU10141"/>
    </source>
</evidence>
<protein>
    <recommendedName>
        <fullName evidence="21">Protein kinase domain-containing protein</fullName>
    </recommendedName>
</protein>
<dbReference type="SMART" id="SM00179">
    <property type="entry name" value="EGF_CA"/>
    <property type="match status" value="1"/>
</dbReference>
<dbReference type="SUPFAM" id="SSF57196">
    <property type="entry name" value="EGF/Laminin"/>
    <property type="match status" value="1"/>
</dbReference>
<dbReference type="GO" id="GO:0005509">
    <property type="term" value="F:calcium ion binding"/>
    <property type="evidence" value="ECO:0007669"/>
    <property type="project" value="InterPro"/>
</dbReference>
<evidence type="ECO:0000259" key="17">
    <source>
        <dbReference type="PROSITE" id="PS50011"/>
    </source>
</evidence>
<dbReference type="FunFam" id="3.30.200.20:FF:000043">
    <property type="entry name" value="Wall-associated receptor kinase 2"/>
    <property type="match status" value="1"/>
</dbReference>
<keyword evidence="7" id="KW-0418">Kinase</keyword>
<keyword evidence="10 15" id="KW-0472">Membrane</keyword>
<reference evidence="20" key="2">
    <citation type="journal article" date="2017" name="Nat. Plants">
        <title>The Aegilops tauschii genome reveals multiple impacts of transposons.</title>
        <authorList>
            <person name="Zhao G."/>
            <person name="Zou C."/>
            <person name="Li K."/>
            <person name="Wang K."/>
            <person name="Li T."/>
            <person name="Gao L."/>
            <person name="Zhang X."/>
            <person name="Wang H."/>
            <person name="Yang Z."/>
            <person name="Liu X."/>
            <person name="Jiang W."/>
            <person name="Mao L."/>
            <person name="Kong X."/>
            <person name="Jiao Y."/>
            <person name="Jia J."/>
        </authorList>
    </citation>
    <scope>NUCLEOTIDE SEQUENCE [LARGE SCALE GENOMIC DNA]</scope>
    <source>
        <strain evidence="20">cv. AL8/78</strain>
    </source>
</reference>
<dbReference type="FunFam" id="2.10.25.10:FF:000355">
    <property type="entry name" value="Wall-associated receptor kinase 3"/>
    <property type="match status" value="1"/>
</dbReference>
<dbReference type="InterPro" id="IPR017441">
    <property type="entry name" value="Protein_kinase_ATP_BS"/>
</dbReference>
<dbReference type="InterPro" id="IPR025287">
    <property type="entry name" value="WAK_GUB"/>
</dbReference>
<feature type="domain" description="EGF-like" evidence="18">
    <location>
        <begin position="332"/>
        <end position="369"/>
    </location>
</feature>
<comment type="caution">
    <text evidence="13">Lacks conserved residue(s) required for the propagation of feature annotation.</text>
</comment>
<dbReference type="STRING" id="200361.A0A452ZKH9"/>
<dbReference type="Pfam" id="PF13947">
    <property type="entry name" value="GUB_WAK_bind"/>
    <property type="match status" value="1"/>
</dbReference>
<dbReference type="Proteomes" id="UP000015105">
    <property type="component" value="Chromosome 1D"/>
</dbReference>
<feature type="chain" id="PRO_5019392657" description="Protein kinase domain-containing protein" evidence="16">
    <location>
        <begin position="34"/>
        <end position="782"/>
    </location>
</feature>
<dbReference type="InterPro" id="IPR001881">
    <property type="entry name" value="EGF-like_Ca-bd_dom"/>
</dbReference>
<dbReference type="PROSITE" id="PS00108">
    <property type="entry name" value="PROTEIN_KINASE_ST"/>
    <property type="match status" value="1"/>
</dbReference>
<dbReference type="CDD" id="cd14066">
    <property type="entry name" value="STKc_IRAK"/>
    <property type="match status" value="1"/>
</dbReference>
<keyword evidence="9 15" id="KW-1133">Transmembrane helix</keyword>
<dbReference type="InterPro" id="IPR008271">
    <property type="entry name" value="Ser/Thr_kinase_AS"/>
</dbReference>
<dbReference type="PANTHER" id="PTHR27005">
    <property type="entry name" value="WALL-ASSOCIATED RECEPTOR KINASE-LIKE 21"/>
    <property type="match status" value="1"/>
</dbReference>
<reference evidence="19" key="5">
    <citation type="journal article" date="2021" name="G3 (Bethesda)">
        <title>Aegilops tauschii genome assembly Aet v5.0 features greater sequence contiguity and improved annotation.</title>
        <authorList>
            <person name="Wang L."/>
            <person name="Zhu T."/>
            <person name="Rodriguez J.C."/>
            <person name="Deal K.R."/>
            <person name="Dubcovsky J."/>
            <person name="McGuire P.E."/>
            <person name="Lux T."/>
            <person name="Spannagl M."/>
            <person name="Mayer K.F.X."/>
            <person name="Baldrich P."/>
            <person name="Meyers B.C."/>
            <person name="Huo N."/>
            <person name="Gu Y.Q."/>
            <person name="Zhou H."/>
            <person name="Devos K.M."/>
            <person name="Bennetzen J.L."/>
            <person name="Unver T."/>
            <person name="Budak H."/>
            <person name="Gulick P.J."/>
            <person name="Galiba G."/>
            <person name="Kalapos B."/>
            <person name="Nelson D.R."/>
            <person name="Li P."/>
            <person name="You F.M."/>
            <person name="Luo M.C."/>
            <person name="Dvorak J."/>
        </authorList>
    </citation>
    <scope>NUCLEOTIDE SEQUENCE [LARGE SCALE GENOMIC DNA]</scope>
    <source>
        <strain evidence="19">cv. AL8/78</strain>
    </source>
</reference>
<evidence type="ECO:0000313" key="19">
    <source>
        <dbReference type="EnsemblPlants" id="AET1Gv20815900.1"/>
    </source>
</evidence>
<dbReference type="GO" id="GO:0007166">
    <property type="term" value="P:cell surface receptor signaling pathway"/>
    <property type="evidence" value="ECO:0007669"/>
    <property type="project" value="InterPro"/>
</dbReference>
<dbReference type="InterPro" id="IPR011009">
    <property type="entry name" value="Kinase-like_dom_sf"/>
</dbReference>
<keyword evidence="13" id="KW-0245">EGF-like domain</keyword>
<organism evidence="19 20">
    <name type="scientific">Aegilops tauschii subsp. strangulata</name>
    <name type="common">Goatgrass</name>
    <dbReference type="NCBI Taxonomy" id="200361"/>
    <lineage>
        <taxon>Eukaryota</taxon>
        <taxon>Viridiplantae</taxon>
        <taxon>Streptophyta</taxon>
        <taxon>Embryophyta</taxon>
        <taxon>Tracheophyta</taxon>
        <taxon>Spermatophyta</taxon>
        <taxon>Magnoliopsida</taxon>
        <taxon>Liliopsida</taxon>
        <taxon>Poales</taxon>
        <taxon>Poaceae</taxon>
        <taxon>BOP clade</taxon>
        <taxon>Pooideae</taxon>
        <taxon>Triticodae</taxon>
        <taxon>Triticeae</taxon>
        <taxon>Triticinae</taxon>
        <taxon>Aegilops</taxon>
    </lineage>
</organism>
<proteinExistence type="predicted"/>
<dbReference type="PROSITE" id="PS50011">
    <property type="entry name" value="PROTEIN_KINASE_DOM"/>
    <property type="match status" value="1"/>
</dbReference>
<sequence>VISSRQENNTRSMAIASAAVVLVLAFAAAAAAAAESPAPIGLAGCSTSCGDVSVPYPFGFGPPRCYWPGLNLTCDTSGPQPPRLLLGDGTLRVAAISLRNATVRVVRAGSIVDSASVTSDRNVSFGGGFVDAGYMLSNGNELVLSGCNLLATLVEDLRVGPGRSGIISGCASFCSFRNKKVDSVGQLAGKYCSGMACCQAPINYHSSPTGVHLRWLDAGNHSEALTFLPTYVFVAEEGWFDRRPLADELLSVKQSPSEAALEVPLVLLWGVKQGLPPLPSLTANTSTACSDDAHRRLCKSDHSVCAVGNLGYTCQCQGGYDGNPYLTHGCQDVNECEQPHDYGCFGKCINTIGGYKCQCPQGTHGNYTIKDGCIKSAATGTSIGIGVGSAVGFMLLVLATFFVAQRFKHKRQILLKQKFFKQNRGQLLQQLVSPRIDIAERMIIPIDELAKATNNFDKARELGGGGHGTVYKGILSDLHVVAIKKSKITVQKEIDEFINEVAILSQINHRNVVKLIGCCLETEVPLLVYEFVSNGTLYDHLHVEGPKSLSWVTRFRIATEIASALAYLHSSVSIPIIHRDIKSSNILLNESMTSKVSDFGASRYIPMDKTGLTTMVQGTIGYLDPMYFYTGRLTEKSDVYSFGVILVELLTRKKPFSYFFLDGDGLVSHFVKLLADQMLVQILDPQVIEEGGKEVHELSILAASCIKLNAEDRPTMRQVEHTLEGLIVSKKFVQNNVEVEKISENDITMMNCSLKKERESPPECSRRYSMEEEILMSARYPR</sequence>
<keyword evidence="12" id="KW-0325">Glycoprotein</keyword>